<dbReference type="EMBL" id="JAFIMU010000007">
    <property type="protein sequence ID" value="MBN8230125.1"/>
    <property type="molecule type" value="Genomic_DNA"/>
</dbReference>
<evidence type="ECO:0000313" key="3">
    <source>
        <dbReference type="EMBL" id="MBN8230125.1"/>
    </source>
</evidence>
<organism evidence="3 4">
    <name type="scientific">Corallococcus macrosporus</name>
    <dbReference type="NCBI Taxonomy" id="35"/>
    <lineage>
        <taxon>Bacteria</taxon>
        <taxon>Pseudomonadati</taxon>
        <taxon>Myxococcota</taxon>
        <taxon>Myxococcia</taxon>
        <taxon>Myxococcales</taxon>
        <taxon>Cystobacterineae</taxon>
        <taxon>Myxococcaceae</taxon>
        <taxon>Corallococcus</taxon>
    </lineage>
</organism>
<comment type="caution">
    <text evidence="3">The sequence shown here is derived from an EMBL/GenBank/DDBJ whole genome shotgun (WGS) entry which is preliminary data.</text>
</comment>
<feature type="region of interest" description="Disordered" evidence="1">
    <location>
        <begin position="22"/>
        <end position="79"/>
    </location>
</feature>
<feature type="chain" id="PRO_5046346209" evidence="2">
    <location>
        <begin position="20"/>
        <end position="142"/>
    </location>
</feature>
<reference evidence="3 4" key="1">
    <citation type="submission" date="2021-02" db="EMBL/GenBank/DDBJ databases">
        <title>De Novo genome assembly of isolated myxobacteria.</title>
        <authorList>
            <person name="Stevens D.C."/>
        </authorList>
    </citation>
    <scope>NUCLEOTIDE SEQUENCE [LARGE SCALE GENOMIC DNA]</scope>
    <source>
        <strain evidence="3 4">ATCC 29039</strain>
    </source>
</reference>
<protein>
    <submittedName>
        <fullName evidence="3">Uncharacterized protein</fullName>
    </submittedName>
</protein>
<evidence type="ECO:0000256" key="1">
    <source>
        <dbReference type="SAM" id="MobiDB-lite"/>
    </source>
</evidence>
<dbReference type="Proteomes" id="UP000664052">
    <property type="component" value="Unassembled WGS sequence"/>
</dbReference>
<keyword evidence="2" id="KW-0732">Signal</keyword>
<feature type="compositionally biased region" description="Low complexity" evidence="1">
    <location>
        <begin position="43"/>
        <end position="58"/>
    </location>
</feature>
<dbReference type="RefSeq" id="WP_207053687.1">
    <property type="nucleotide sequence ID" value="NZ_JAFIMU010000007.1"/>
</dbReference>
<accession>A0ABS3DFM2</accession>
<gene>
    <name evidence="3" type="ORF">JYK02_21675</name>
</gene>
<evidence type="ECO:0000256" key="2">
    <source>
        <dbReference type="SAM" id="SignalP"/>
    </source>
</evidence>
<keyword evidence="4" id="KW-1185">Reference proteome</keyword>
<sequence>MAWAAPTLGLLLCAGPSLAREPQIGRGEDTSPAYQSQLAERASTSPSNVVSTVPTTSPDLISPNQTVRQLTPDPDRMRQVSGPVVKRSGMTLYVQDVSGPVIPLDLSALRIHQQPQKGQEVLALYQVEGKTDNVALSLSAER</sequence>
<feature type="signal peptide" evidence="2">
    <location>
        <begin position="1"/>
        <end position="19"/>
    </location>
</feature>
<name>A0ABS3DFM2_9BACT</name>
<evidence type="ECO:0000313" key="4">
    <source>
        <dbReference type="Proteomes" id="UP000664052"/>
    </source>
</evidence>
<proteinExistence type="predicted"/>